<keyword evidence="1" id="KW-0863">Zinc-finger</keyword>
<dbReference type="SMART" id="SM00343">
    <property type="entry name" value="ZnF_C2HC"/>
    <property type="match status" value="2"/>
</dbReference>
<feature type="compositionally biased region" description="Low complexity" evidence="2">
    <location>
        <begin position="202"/>
        <end position="214"/>
    </location>
</feature>
<dbReference type="GO" id="GO:0003676">
    <property type="term" value="F:nucleic acid binding"/>
    <property type="evidence" value="ECO:0007669"/>
    <property type="project" value="InterPro"/>
</dbReference>
<feature type="compositionally biased region" description="Gly residues" evidence="2">
    <location>
        <begin position="468"/>
        <end position="477"/>
    </location>
</feature>
<feature type="region of interest" description="Disordered" evidence="2">
    <location>
        <begin position="269"/>
        <end position="303"/>
    </location>
</feature>
<dbReference type="Proteomes" id="UP000712600">
    <property type="component" value="Unassembled WGS sequence"/>
</dbReference>
<evidence type="ECO:0000256" key="2">
    <source>
        <dbReference type="SAM" id="MobiDB-lite"/>
    </source>
</evidence>
<proteinExistence type="predicted"/>
<feature type="region of interest" description="Disordered" evidence="2">
    <location>
        <begin position="167"/>
        <end position="257"/>
    </location>
</feature>
<dbReference type="Gene3D" id="4.10.60.10">
    <property type="entry name" value="Zinc finger, CCHC-type"/>
    <property type="match status" value="1"/>
</dbReference>
<feature type="domain" description="CCHC-type" evidence="3">
    <location>
        <begin position="515"/>
        <end position="530"/>
    </location>
</feature>
<feature type="compositionally biased region" description="Pro residues" evidence="2">
    <location>
        <begin position="286"/>
        <end position="303"/>
    </location>
</feature>
<protein>
    <recommendedName>
        <fullName evidence="3">CCHC-type domain-containing protein</fullName>
    </recommendedName>
</protein>
<dbReference type="EMBL" id="QGKX02001290">
    <property type="protein sequence ID" value="KAF3540715.1"/>
    <property type="molecule type" value="Genomic_DNA"/>
</dbReference>
<organism evidence="4 5">
    <name type="scientific">Brassica cretica</name>
    <name type="common">Mustard</name>
    <dbReference type="NCBI Taxonomy" id="69181"/>
    <lineage>
        <taxon>Eukaryota</taxon>
        <taxon>Viridiplantae</taxon>
        <taxon>Streptophyta</taxon>
        <taxon>Embryophyta</taxon>
        <taxon>Tracheophyta</taxon>
        <taxon>Spermatophyta</taxon>
        <taxon>Magnoliopsida</taxon>
        <taxon>eudicotyledons</taxon>
        <taxon>Gunneridae</taxon>
        <taxon>Pentapetalae</taxon>
        <taxon>rosids</taxon>
        <taxon>malvids</taxon>
        <taxon>Brassicales</taxon>
        <taxon>Brassicaceae</taxon>
        <taxon>Brassiceae</taxon>
        <taxon>Brassica</taxon>
    </lineage>
</organism>
<evidence type="ECO:0000259" key="3">
    <source>
        <dbReference type="PROSITE" id="PS50158"/>
    </source>
</evidence>
<accession>A0A8S9QAH0</accession>
<reference evidence="4" key="1">
    <citation type="submission" date="2019-12" db="EMBL/GenBank/DDBJ databases">
        <title>Genome sequencing and annotation of Brassica cretica.</title>
        <authorList>
            <person name="Studholme D.J."/>
            <person name="Sarris P."/>
        </authorList>
    </citation>
    <scope>NUCLEOTIDE SEQUENCE</scope>
    <source>
        <strain evidence="4">PFS-109/04</strain>
        <tissue evidence="4">Leaf</tissue>
    </source>
</reference>
<evidence type="ECO:0000313" key="4">
    <source>
        <dbReference type="EMBL" id="KAF3540715.1"/>
    </source>
</evidence>
<sequence length="556" mass="60999">MIFRCRCHRDRHIVVKIFYRYLFHHLQTPRRHLLRNHFRLLALRLHLRALAFRLASSEWSYDQTPVHMPLSPDPYFMDIEVDVVHDSPVHEDHPAAPASPAAHIPPAPAAPIPAAQPEPAPTDPAMIALLELMAKMVNLQYQALNAQRAQPAPRAVNVEEAIAVERASSTNSAQPIRPSVPFQPQPHSAMPLRQAHRGGHYLPIPISSSSDSSPPSTPAPLPTPSFEATPSGSSFETDPSEGSYDQTPEHIPLSPDPYFMDIEVDVVHDSPVHGDHPAAPASPAAHIPPAPAAPLPAAQPQPAPTDPAMIALLELMAEMVNLQYQALNAQREAQRAQPAPVPTTSHPDFLKIVMIMKNLGMKHYQGGTDPFEADAWLHNFEQNFAATRCPEEFKKDVSVYYLEKDAISWSRLEAVEFHKLADLVERAVNVEEAIAAERASSSNAAQPRRPSVPFEPQPHSAMQRGRGGKAFRGGRSGGSRPRTPTCFTCGQLGHVRRDFPTMGQFQPAVPSHITCFTCVERGHYATSCPRTHLAQPGVSSARPARPVNPPLPLPLA</sequence>
<comment type="caution">
    <text evidence="4">The sequence shown here is derived from an EMBL/GenBank/DDBJ whole genome shotgun (WGS) entry which is preliminary data.</text>
</comment>
<feature type="region of interest" description="Disordered" evidence="2">
    <location>
        <begin position="89"/>
        <end position="120"/>
    </location>
</feature>
<feature type="compositionally biased region" description="Pro residues" evidence="2">
    <location>
        <begin position="546"/>
        <end position="556"/>
    </location>
</feature>
<feature type="compositionally biased region" description="Pro residues" evidence="2">
    <location>
        <begin position="103"/>
        <end position="120"/>
    </location>
</feature>
<dbReference type="AlphaFoldDB" id="A0A8S9QAH0"/>
<dbReference type="PROSITE" id="PS50158">
    <property type="entry name" value="ZF_CCHC"/>
    <property type="match status" value="1"/>
</dbReference>
<dbReference type="InterPro" id="IPR001878">
    <property type="entry name" value="Znf_CCHC"/>
</dbReference>
<dbReference type="Pfam" id="PF00098">
    <property type="entry name" value="zf-CCHC"/>
    <property type="match status" value="1"/>
</dbReference>
<keyword evidence="1" id="KW-0479">Metal-binding</keyword>
<keyword evidence="1" id="KW-0862">Zinc</keyword>
<evidence type="ECO:0000256" key="1">
    <source>
        <dbReference type="PROSITE-ProRule" id="PRU00047"/>
    </source>
</evidence>
<feature type="region of interest" description="Disordered" evidence="2">
    <location>
        <begin position="437"/>
        <end position="485"/>
    </location>
</feature>
<name>A0A8S9QAH0_BRACR</name>
<dbReference type="InterPro" id="IPR036875">
    <property type="entry name" value="Znf_CCHC_sf"/>
</dbReference>
<gene>
    <name evidence="4" type="ORF">F2Q69_00023009</name>
</gene>
<feature type="region of interest" description="Disordered" evidence="2">
    <location>
        <begin position="533"/>
        <end position="556"/>
    </location>
</feature>
<feature type="compositionally biased region" description="Polar residues" evidence="2">
    <location>
        <begin position="226"/>
        <end position="237"/>
    </location>
</feature>
<evidence type="ECO:0000313" key="5">
    <source>
        <dbReference type="Proteomes" id="UP000712600"/>
    </source>
</evidence>
<dbReference type="SUPFAM" id="SSF57756">
    <property type="entry name" value="Retrovirus zinc finger-like domains"/>
    <property type="match status" value="1"/>
</dbReference>
<dbReference type="GO" id="GO:0008270">
    <property type="term" value="F:zinc ion binding"/>
    <property type="evidence" value="ECO:0007669"/>
    <property type="project" value="UniProtKB-KW"/>
</dbReference>